<sequence>LTSRSMQPTSLPWPCLPSINNSSKGCRNGTARTAQNSTSTTFLKGQGTLQPLQPDPNHGHILLDYSKNLEMENVMQMLVNLAKSRGVEAAQDHMFRRKINFTEDWAVLHMALQNRSIAPIFVDRKDATLEVNRVLEKMNTDWKESSGKVFMNIILGLLMVTDTLRLYSSNINGPHIAKTLAVLNPEIPLFIITSKILTIQETITNTETAKRVVSFVGQKNLLRFQSTLLPRVNNFKQLFLGAHWMDNHFRRKSLEKNTPPCWLWWMSRALTTLSVRSVQQGDVDPMGSPKSSTCVNHQTGPVMWGEPGTNGQHAFYQLVLQSTNMIPSDFHIPVQTQHPIRKEMQATGKNLTDFEKLLLHKLTPFILGALITVCEYEIFMQSVNWNINSFDQWRVELGTQLTKKTEPELHSISLVTSHNSSTNRLINFIKQA</sequence>
<dbReference type="AlphaFoldDB" id="A0A8J6DJT9"/>
<dbReference type="PANTHER" id="PTHR11469:SF1">
    <property type="entry name" value="GLUCOSE-6-PHOSPHATE ISOMERASE"/>
    <property type="match status" value="1"/>
</dbReference>
<dbReference type="Proteomes" id="UP000700334">
    <property type="component" value="Unassembled WGS sequence"/>
</dbReference>
<evidence type="ECO:0000256" key="1">
    <source>
        <dbReference type="ARBA" id="ARBA00022432"/>
    </source>
</evidence>
<dbReference type="UniPathway" id="UPA00109">
    <property type="reaction ID" value="UER00181"/>
</dbReference>
<keyword evidence="3 4" id="KW-0413">Isomerase</keyword>
<dbReference type="InterPro" id="IPR001672">
    <property type="entry name" value="G6P_Isomerase"/>
</dbReference>
<dbReference type="PANTHER" id="PTHR11469">
    <property type="entry name" value="GLUCOSE-6-PHOSPHATE ISOMERASE"/>
    <property type="match status" value="1"/>
</dbReference>
<keyword evidence="6" id="KW-1185">Reference proteome</keyword>
<proteinExistence type="inferred from homology"/>
<keyword evidence="1 4" id="KW-0312">Gluconeogenesis</keyword>
<dbReference type="Gene3D" id="3.40.50.10490">
    <property type="entry name" value="Glucose-6-phosphate isomerase like protein, domain 1"/>
    <property type="match status" value="4"/>
</dbReference>
<dbReference type="PRINTS" id="PR00662">
    <property type="entry name" value="G6PISOMERASE"/>
</dbReference>
<dbReference type="SUPFAM" id="SSF53697">
    <property type="entry name" value="SIS domain"/>
    <property type="match status" value="1"/>
</dbReference>
<comment type="pathway">
    <text evidence="4">Carbohydrate degradation; glycolysis; D-glyceraldehyde 3-phosphate and glycerone phosphate from D-glucose: step 2/4.</text>
</comment>
<dbReference type="GO" id="GO:0006094">
    <property type="term" value="P:gluconeogenesis"/>
    <property type="evidence" value="ECO:0007669"/>
    <property type="project" value="UniProtKB-KW"/>
</dbReference>
<dbReference type="PROSITE" id="PS51463">
    <property type="entry name" value="P_GLUCOSE_ISOMERASE_3"/>
    <property type="match status" value="2"/>
</dbReference>
<dbReference type="Gene3D" id="1.10.1390.10">
    <property type="match status" value="1"/>
</dbReference>
<dbReference type="InterPro" id="IPR035482">
    <property type="entry name" value="SIS_PGI_2"/>
</dbReference>
<comment type="similarity">
    <text evidence="4">Belongs to the GPI family.</text>
</comment>
<evidence type="ECO:0000256" key="3">
    <source>
        <dbReference type="ARBA" id="ARBA00023235"/>
    </source>
</evidence>
<name>A0A8J6DJT9_GALPY</name>
<dbReference type="EMBL" id="JAGFMF010011859">
    <property type="protein sequence ID" value="KAG8511014.1"/>
    <property type="molecule type" value="Genomic_DNA"/>
</dbReference>
<dbReference type="CDD" id="cd05016">
    <property type="entry name" value="SIS_PGI_2"/>
    <property type="match status" value="1"/>
</dbReference>
<dbReference type="GO" id="GO:0004347">
    <property type="term" value="F:glucose-6-phosphate isomerase activity"/>
    <property type="evidence" value="ECO:0007669"/>
    <property type="project" value="UniProtKB-EC"/>
</dbReference>
<feature type="non-terminal residue" evidence="5">
    <location>
        <position position="1"/>
    </location>
</feature>
<dbReference type="GO" id="GO:0097367">
    <property type="term" value="F:carbohydrate derivative binding"/>
    <property type="evidence" value="ECO:0007669"/>
    <property type="project" value="InterPro"/>
</dbReference>
<gene>
    <name evidence="5" type="ORF">J0S82_007298</name>
</gene>
<dbReference type="Pfam" id="PF00342">
    <property type="entry name" value="PGI"/>
    <property type="match status" value="3"/>
</dbReference>
<comment type="catalytic activity">
    <reaction evidence="4">
        <text>alpha-D-glucose 6-phosphate = beta-D-fructose 6-phosphate</text>
        <dbReference type="Rhea" id="RHEA:11816"/>
        <dbReference type="ChEBI" id="CHEBI:57634"/>
        <dbReference type="ChEBI" id="CHEBI:58225"/>
        <dbReference type="EC" id="5.3.1.9"/>
    </reaction>
</comment>
<reference evidence="5" key="1">
    <citation type="journal article" date="2021" name="Evol. Appl.">
        <title>The genome of the Pyrenean desman and the effects of bottlenecks and inbreeding on the genomic landscape of an endangered species.</title>
        <authorList>
            <person name="Escoda L."/>
            <person name="Castresana J."/>
        </authorList>
    </citation>
    <scope>NUCLEOTIDE SEQUENCE</scope>
    <source>
        <strain evidence="5">IBE-C5619</strain>
    </source>
</reference>
<dbReference type="OrthoDB" id="5831190at2759"/>
<dbReference type="GO" id="GO:0048029">
    <property type="term" value="F:monosaccharide binding"/>
    <property type="evidence" value="ECO:0007669"/>
    <property type="project" value="TreeGrafter"/>
</dbReference>
<organism evidence="5 6">
    <name type="scientific">Galemys pyrenaicus</name>
    <name type="common">Iberian desman</name>
    <name type="synonym">Pyrenean desman</name>
    <dbReference type="NCBI Taxonomy" id="202257"/>
    <lineage>
        <taxon>Eukaryota</taxon>
        <taxon>Metazoa</taxon>
        <taxon>Chordata</taxon>
        <taxon>Craniata</taxon>
        <taxon>Vertebrata</taxon>
        <taxon>Euteleostomi</taxon>
        <taxon>Mammalia</taxon>
        <taxon>Eutheria</taxon>
        <taxon>Laurasiatheria</taxon>
        <taxon>Eulipotyphla</taxon>
        <taxon>Talpidae</taxon>
        <taxon>Galemys</taxon>
    </lineage>
</organism>
<accession>A0A8J6DJT9</accession>
<dbReference type="EC" id="5.3.1.9" evidence="4"/>
<evidence type="ECO:0000256" key="4">
    <source>
        <dbReference type="RuleBase" id="RU000612"/>
    </source>
</evidence>
<dbReference type="GO" id="GO:0005829">
    <property type="term" value="C:cytosol"/>
    <property type="evidence" value="ECO:0007669"/>
    <property type="project" value="TreeGrafter"/>
</dbReference>
<comment type="caution">
    <text evidence="5">The sequence shown here is derived from an EMBL/GenBank/DDBJ whole genome shotgun (WGS) entry which is preliminary data.</text>
</comment>
<keyword evidence="2 4" id="KW-0324">Glycolysis</keyword>
<evidence type="ECO:0000313" key="6">
    <source>
        <dbReference type="Proteomes" id="UP000700334"/>
    </source>
</evidence>
<dbReference type="GO" id="GO:0051156">
    <property type="term" value="P:glucose 6-phosphate metabolic process"/>
    <property type="evidence" value="ECO:0007669"/>
    <property type="project" value="TreeGrafter"/>
</dbReference>
<evidence type="ECO:0000313" key="5">
    <source>
        <dbReference type="EMBL" id="KAG8511014.1"/>
    </source>
</evidence>
<protein>
    <recommendedName>
        <fullName evidence="4">Glucose-6-phosphate isomerase</fullName>
        <ecNumber evidence="4">5.3.1.9</ecNumber>
    </recommendedName>
</protein>
<evidence type="ECO:0000256" key="2">
    <source>
        <dbReference type="ARBA" id="ARBA00023152"/>
    </source>
</evidence>
<dbReference type="InterPro" id="IPR023096">
    <property type="entry name" value="G6P_Isomerase_C"/>
</dbReference>
<dbReference type="GO" id="GO:0006096">
    <property type="term" value="P:glycolytic process"/>
    <property type="evidence" value="ECO:0007669"/>
    <property type="project" value="UniProtKB-UniPathway"/>
</dbReference>
<dbReference type="InterPro" id="IPR046348">
    <property type="entry name" value="SIS_dom_sf"/>
</dbReference>